<keyword evidence="2 4" id="KW-0479">Metal-binding</keyword>
<gene>
    <name evidence="6" type="ORF">BDA96_03G010400</name>
</gene>
<dbReference type="GO" id="GO:0004497">
    <property type="term" value="F:monooxygenase activity"/>
    <property type="evidence" value="ECO:0007669"/>
    <property type="project" value="UniProtKB-KW"/>
</dbReference>
<proteinExistence type="inferred from homology"/>
<dbReference type="Proteomes" id="UP000807115">
    <property type="component" value="Chromosome 3"/>
</dbReference>
<dbReference type="PRINTS" id="PR00385">
    <property type="entry name" value="P450"/>
</dbReference>
<dbReference type="GO" id="GO:0020037">
    <property type="term" value="F:heme binding"/>
    <property type="evidence" value="ECO:0007669"/>
    <property type="project" value="InterPro"/>
</dbReference>
<dbReference type="Pfam" id="PF00067">
    <property type="entry name" value="p450"/>
    <property type="match status" value="1"/>
</dbReference>
<feature type="binding site" description="axial binding residue" evidence="4">
    <location>
        <position position="430"/>
    </location>
    <ligand>
        <name>heme</name>
        <dbReference type="ChEBI" id="CHEBI:30413"/>
    </ligand>
    <ligandPart>
        <name>Fe</name>
        <dbReference type="ChEBI" id="CHEBI:18248"/>
    </ligandPart>
</feature>
<dbReference type="GO" id="GO:0005506">
    <property type="term" value="F:iron ion binding"/>
    <property type="evidence" value="ECO:0007669"/>
    <property type="project" value="InterPro"/>
</dbReference>
<dbReference type="CDD" id="cd11072">
    <property type="entry name" value="CYP71-like"/>
    <property type="match status" value="1"/>
</dbReference>
<evidence type="ECO:0000256" key="5">
    <source>
        <dbReference type="RuleBase" id="RU000461"/>
    </source>
</evidence>
<dbReference type="GO" id="GO:0016705">
    <property type="term" value="F:oxidoreductase activity, acting on paired donors, with incorporation or reduction of molecular oxygen"/>
    <property type="evidence" value="ECO:0007669"/>
    <property type="project" value="InterPro"/>
</dbReference>
<keyword evidence="5" id="KW-0503">Monooxygenase</keyword>
<evidence type="ECO:0008006" key="8">
    <source>
        <dbReference type="Google" id="ProtNLM"/>
    </source>
</evidence>
<dbReference type="FunFam" id="1.10.630.10:FF:000079">
    <property type="entry name" value="Cytochrome P450 71A26"/>
    <property type="match status" value="1"/>
</dbReference>
<name>A0A921R9Q0_SORBI</name>
<comment type="similarity">
    <text evidence="1 5">Belongs to the cytochrome P450 family.</text>
</comment>
<dbReference type="PANTHER" id="PTHR47955:SF15">
    <property type="entry name" value="CYTOCHROME P450 71A2-LIKE"/>
    <property type="match status" value="1"/>
</dbReference>
<dbReference type="AlphaFoldDB" id="A0A921R9Q0"/>
<comment type="cofactor">
    <cofactor evidence="4">
        <name>heme</name>
        <dbReference type="ChEBI" id="CHEBI:30413"/>
    </cofactor>
</comment>
<accession>A0A921R9Q0</accession>
<reference evidence="6" key="1">
    <citation type="journal article" date="2019" name="BMC Genomics">
        <title>A new reference genome for Sorghum bicolor reveals high levels of sequence similarity between sweet and grain genotypes: implications for the genetics of sugar metabolism.</title>
        <authorList>
            <person name="Cooper E.A."/>
            <person name="Brenton Z.W."/>
            <person name="Flinn B.S."/>
            <person name="Jenkins J."/>
            <person name="Shu S."/>
            <person name="Flowers D."/>
            <person name="Luo F."/>
            <person name="Wang Y."/>
            <person name="Xia P."/>
            <person name="Barry K."/>
            <person name="Daum C."/>
            <person name="Lipzen A."/>
            <person name="Yoshinaga Y."/>
            <person name="Schmutz J."/>
            <person name="Saski C."/>
            <person name="Vermerris W."/>
            <person name="Kresovich S."/>
        </authorList>
    </citation>
    <scope>NUCLEOTIDE SEQUENCE</scope>
</reference>
<comment type="caution">
    <text evidence="6">The sequence shown here is derived from an EMBL/GenBank/DDBJ whole genome shotgun (WGS) entry which is preliminary data.</text>
</comment>
<dbReference type="SUPFAM" id="SSF48264">
    <property type="entry name" value="Cytochrome P450"/>
    <property type="match status" value="1"/>
</dbReference>
<dbReference type="PRINTS" id="PR00463">
    <property type="entry name" value="EP450I"/>
</dbReference>
<dbReference type="InterPro" id="IPR001128">
    <property type="entry name" value="Cyt_P450"/>
</dbReference>
<dbReference type="InterPro" id="IPR017972">
    <property type="entry name" value="Cyt_P450_CS"/>
</dbReference>
<evidence type="ECO:0000256" key="4">
    <source>
        <dbReference type="PIRSR" id="PIRSR602401-1"/>
    </source>
</evidence>
<protein>
    <recommendedName>
        <fullName evidence="8">Cytochrome P450 71A1</fullName>
    </recommendedName>
</protein>
<keyword evidence="3 4" id="KW-0408">Iron</keyword>
<reference evidence="6" key="2">
    <citation type="submission" date="2020-10" db="EMBL/GenBank/DDBJ databases">
        <authorList>
            <person name="Cooper E.A."/>
            <person name="Brenton Z.W."/>
            <person name="Flinn B.S."/>
            <person name="Jenkins J."/>
            <person name="Shu S."/>
            <person name="Flowers D."/>
            <person name="Luo F."/>
            <person name="Wang Y."/>
            <person name="Xia P."/>
            <person name="Barry K."/>
            <person name="Daum C."/>
            <person name="Lipzen A."/>
            <person name="Yoshinaga Y."/>
            <person name="Schmutz J."/>
            <person name="Saski C."/>
            <person name="Vermerris W."/>
            <person name="Kresovich S."/>
        </authorList>
    </citation>
    <scope>NUCLEOTIDE SEQUENCE</scope>
</reference>
<evidence type="ECO:0000313" key="7">
    <source>
        <dbReference type="Proteomes" id="UP000807115"/>
    </source>
</evidence>
<dbReference type="Gene3D" id="1.10.630.10">
    <property type="entry name" value="Cytochrome P450"/>
    <property type="match status" value="1"/>
</dbReference>
<evidence type="ECO:0000313" key="6">
    <source>
        <dbReference type="EMBL" id="KAG0535817.1"/>
    </source>
</evidence>
<dbReference type="EMBL" id="CM027682">
    <property type="protein sequence ID" value="KAG0535817.1"/>
    <property type="molecule type" value="Genomic_DNA"/>
</dbReference>
<evidence type="ECO:0000256" key="2">
    <source>
        <dbReference type="ARBA" id="ARBA00022723"/>
    </source>
</evidence>
<keyword evidence="4 5" id="KW-0349">Heme</keyword>
<sequence>MGSITPTSRRDGRRLPLPPSPWGLPLLGHLHLLGALPHRSLASLARAHGPVLLLRLGRVPTVVVSSAAAAEEVMRARDLAFASRPPSAMAESLLYGRDVAFAPYGEYWRQARRVSVVHLLSARRVGSFRRVREQEATALAARASTGAGGAAVDLSELLTEYANAVVSRAAFGDESARGLFDEFQSGRRQRKVFTDFQKLIGTVPVGELLPWLGWVDAITGLEGKIRRTFEALDGLLEKVIDDHRRRPRGEGDGDGRDFVDVLLDVHKNDKEVGIQLATNEIKAIILDMFAAGTDTTTTAMEWAMAELVTHPRAMRRAQDEVRAAAAGSTGVNEDHVAQLDYLKAVVKETLRLHAPLPLLVPREPAADAEILGFHVPASTRVLVNAWAISRDPATWERAEEFVPERFLGSAVDFRGQHFELLPFGAGRRMCPGIRFAEASAEMALASLLYHFDWEAAGGQGSREGTPTPSLDMTEANGLAVHIKSGLPLLAKPWVP</sequence>
<dbReference type="PROSITE" id="PS00086">
    <property type="entry name" value="CYTOCHROME_P450"/>
    <property type="match status" value="1"/>
</dbReference>
<evidence type="ECO:0000256" key="3">
    <source>
        <dbReference type="ARBA" id="ARBA00023004"/>
    </source>
</evidence>
<organism evidence="6 7">
    <name type="scientific">Sorghum bicolor</name>
    <name type="common">Sorghum</name>
    <name type="synonym">Sorghum vulgare</name>
    <dbReference type="NCBI Taxonomy" id="4558"/>
    <lineage>
        <taxon>Eukaryota</taxon>
        <taxon>Viridiplantae</taxon>
        <taxon>Streptophyta</taxon>
        <taxon>Embryophyta</taxon>
        <taxon>Tracheophyta</taxon>
        <taxon>Spermatophyta</taxon>
        <taxon>Magnoliopsida</taxon>
        <taxon>Liliopsida</taxon>
        <taxon>Poales</taxon>
        <taxon>Poaceae</taxon>
        <taxon>PACMAD clade</taxon>
        <taxon>Panicoideae</taxon>
        <taxon>Andropogonodae</taxon>
        <taxon>Andropogoneae</taxon>
        <taxon>Sorghinae</taxon>
        <taxon>Sorghum</taxon>
    </lineage>
</organism>
<dbReference type="InterPro" id="IPR036396">
    <property type="entry name" value="Cyt_P450_sf"/>
</dbReference>
<evidence type="ECO:0000256" key="1">
    <source>
        <dbReference type="ARBA" id="ARBA00010617"/>
    </source>
</evidence>
<keyword evidence="5" id="KW-0560">Oxidoreductase</keyword>
<dbReference type="PANTHER" id="PTHR47955">
    <property type="entry name" value="CYTOCHROME P450 FAMILY 71 PROTEIN"/>
    <property type="match status" value="1"/>
</dbReference>
<dbReference type="InterPro" id="IPR002401">
    <property type="entry name" value="Cyt_P450_E_grp-I"/>
</dbReference>